<dbReference type="CDD" id="cd02972">
    <property type="entry name" value="DsbA_family"/>
    <property type="match status" value="1"/>
</dbReference>
<accession>A0A285USU2</accession>
<keyword evidence="1" id="KW-0472">Membrane</keyword>
<gene>
    <name evidence="3" type="ORF">SAMN05892877_113147</name>
</gene>
<dbReference type="GO" id="GO:0016853">
    <property type="term" value="F:isomerase activity"/>
    <property type="evidence" value="ECO:0007669"/>
    <property type="project" value="UniProtKB-KW"/>
</dbReference>
<dbReference type="Gene3D" id="3.40.30.10">
    <property type="entry name" value="Glutaredoxin"/>
    <property type="match status" value="1"/>
</dbReference>
<dbReference type="OrthoDB" id="9780340at2"/>
<organism evidence="3 4">
    <name type="scientific">Rhizobium subbaraonis</name>
    <dbReference type="NCBI Taxonomy" id="908946"/>
    <lineage>
        <taxon>Bacteria</taxon>
        <taxon>Pseudomonadati</taxon>
        <taxon>Pseudomonadota</taxon>
        <taxon>Alphaproteobacteria</taxon>
        <taxon>Hyphomicrobiales</taxon>
        <taxon>Rhizobiaceae</taxon>
        <taxon>Rhizobium/Agrobacterium group</taxon>
        <taxon>Rhizobium</taxon>
    </lineage>
</organism>
<feature type="domain" description="Thioredoxin-like fold" evidence="2">
    <location>
        <begin position="61"/>
        <end position="203"/>
    </location>
</feature>
<reference evidence="3 4" key="1">
    <citation type="submission" date="2017-08" db="EMBL/GenBank/DDBJ databases">
        <authorList>
            <person name="de Groot N.N."/>
        </authorList>
    </citation>
    <scope>NUCLEOTIDE SEQUENCE [LARGE SCALE GENOMIC DNA]</scope>
    <source>
        <strain evidence="3 4">JC85</strain>
    </source>
</reference>
<dbReference type="Proteomes" id="UP000219167">
    <property type="component" value="Unassembled WGS sequence"/>
</dbReference>
<protein>
    <submittedName>
        <fullName evidence="3">Protein-disulfide isomerase</fullName>
    </submittedName>
</protein>
<dbReference type="AlphaFoldDB" id="A0A285USU2"/>
<keyword evidence="1" id="KW-1133">Transmembrane helix</keyword>
<keyword evidence="4" id="KW-1185">Reference proteome</keyword>
<keyword evidence="3" id="KW-0413">Isomerase</keyword>
<sequence>MPNPLPSHQPFGWGAVLLGVILLAPLGLLAWHLADRPASQLSLLADTGRGFGVFPPGPPWLYGKAGARYTLTLHADLECPYCKTYFPLLKSWIDKHPDTMLEWSHLPLPIHEPAATELALMAECVGEAEGHAAFWDAATWIYRHTRSDGRGLPPGVTYSGITPTVKACVTSDRAKSVVRAQMQAAAAEKIDATPTVKIRDSETGKSLLLPGPVDGDALLSALDLVSADEISARAGEKLPADIVGEPR</sequence>
<dbReference type="InterPro" id="IPR012336">
    <property type="entry name" value="Thioredoxin-like_fold"/>
</dbReference>
<evidence type="ECO:0000313" key="4">
    <source>
        <dbReference type="Proteomes" id="UP000219167"/>
    </source>
</evidence>
<dbReference type="InterPro" id="IPR036249">
    <property type="entry name" value="Thioredoxin-like_sf"/>
</dbReference>
<dbReference type="EMBL" id="OBQD01000013">
    <property type="protein sequence ID" value="SOC44892.1"/>
    <property type="molecule type" value="Genomic_DNA"/>
</dbReference>
<proteinExistence type="predicted"/>
<feature type="transmembrane region" description="Helical" evidence="1">
    <location>
        <begin position="12"/>
        <end position="34"/>
    </location>
</feature>
<evidence type="ECO:0000256" key="1">
    <source>
        <dbReference type="SAM" id="Phobius"/>
    </source>
</evidence>
<dbReference type="Pfam" id="PF13462">
    <property type="entry name" value="Thioredoxin_4"/>
    <property type="match status" value="1"/>
</dbReference>
<dbReference type="SUPFAM" id="SSF52833">
    <property type="entry name" value="Thioredoxin-like"/>
    <property type="match status" value="1"/>
</dbReference>
<evidence type="ECO:0000259" key="2">
    <source>
        <dbReference type="Pfam" id="PF13462"/>
    </source>
</evidence>
<keyword evidence="1" id="KW-0812">Transmembrane</keyword>
<name>A0A285USU2_9HYPH</name>
<evidence type="ECO:0000313" key="3">
    <source>
        <dbReference type="EMBL" id="SOC44892.1"/>
    </source>
</evidence>